<feature type="non-terminal residue" evidence="1">
    <location>
        <position position="1"/>
    </location>
</feature>
<dbReference type="EMBL" id="CAJVPM010001031">
    <property type="protein sequence ID" value="CAG8457841.1"/>
    <property type="molecule type" value="Genomic_DNA"/>
</dbReference>
<gene>
    <name evidence="1" type="ORF">SCALOS_LOCUS1480</name>
</gene>
<keyword evidence="2" id="KW-1185">Reference proteome</keyword>
<accession>A0ACA9K843</accession>
<comment type="caution">
    <text evidence="1">The sequence shown here is derived from an EMBL/GenBank/DDBJ whole genome shotgun (WGS) entry which is preliminary data.</text>
</comment>
<proteinExistence type="predicted"/>
<evidence type="ECO:0000313" key="1">
    <source>
        <dbReference type="EMBL" id="CAG8457841.1"/>
    </source>
</evidence>
<sequence>SDSGIDIEEFGINITNSFKNEENPSDSVELSETFSGNDPKNWPSKKKWLVLIIATISGMLAPITSTVIFPALITIQKEFNTNSMAVSSLGNLIIIVRLIINPIKYLTILAQETSTECKNIATSVYLFFMGIVIPWNFEHTEPLIEVWCAEYCPIAWASYSDEYATRRKVYMLSILTFITGSVICAVAQRIWIVILMRSVQACGSSALLPISAGIISDIYVPIERGSAYGLFYLAYWIGPFIGSMAGGFLVQYIGWRWIFWFLAIFAAILLLVIFFFLPETFHRNSLKPVSAPQTRSQFRFNPITPLKLLRCPNIALVVTYVTVVYTIFQVQNISVPRNFFVKYNLSDSVIGLLFLAPCAGFITANLVGEKYTKYLIRKKLNADGTFSPEVRILSVWFGSLLIPITCFVYGWLLENSFRYEVLLVIWFFCSFGLLIAYNSLAIYLIDACPGHCASVTALNNSIRYLVSGILTIFETTIEDKFGIRWTFIFISGLCFIGIFLLVLVYIKGKMWRAKYFTKNFVA</sequence>
<protein>
    <submittedName>
        <fullName evidence="1">1933_t:CDS:1</fullName>
    </submittedName>
</protein>
<dbReference type="Proteomes" id="UP000789860">
    <property type="component" value="Unassembled WGS sequence"/>
</dbReference>
<evidence type="ECO:0000313" key="2">
    <source>
        <dbReference type="Proteomes" id="UP000789860"/>
    </source>
</evidence>
<organism evidence="1 2">
    <name type="scientific">Scutellospora calospora</name>
    <dbReference type="NCBI Taxonomy" id="85575"/>
    <lineage>
        <taxon>Eukaryota</taxon>
        <taxon>Fungi</taxon>
        <taxon>Fungi incertae sedis</taxon>
        <taxon>Mucoromycota</taxon>
        <taxon>Glomeromycotina</taxon>
        <taxon>Glomeromycetes</taxon>
        <taxon>Diversisporales</taxon>
        <taxon>Gigasporaceae</taxon>
        <taxon>Scutellospora</taxon>
    </lineage>
</organism>
<reference evidence="1" key="1">
    <citation type="submission" date="2021-06" db="EMBL/GenBank/DDBJ databases">
        <authorList>
            <person name="Kallberg Y."/>
            <person name="Tangrot J."/>
            <person name="Rosling A."/>
        </authorList>
    </citation>
    <scope>NUCLEOTIDE SEQUENCE</scope>
    <source>
        <strain evidence="1">AU212A</strain>
    </source>
</reference>
<name>A0ACA9K843_9GLOM</name>